<dbReference type="Pfam" id="PF00326">
    <property type="entry name" value="Peptidase_S9"/>
    <property type="match status" value="1"/>
</dbReference>
<evidence type="ECO:0000256" key="1">
    <source>
        <dbReference type="ARBA" id="ARBA00022801"/>
    </source>
</evidence>
<dbReference type="InterPro" id="IPR001375">
    <property type="entry name" value="Peptidase_S9_cat"/>
</dbReference>
<evidence type="ECO:0000256" key="2">
    <source>
        <dbReference type="SAM" id="SignalP"/>
    </source>
</evidence>
<dbReference type="SUPFAM" id="SSF82171">
    <property type="entry name" value="DPP6 N-terminal domain-like"/>
    <property type="match status" value="1"/>
</dbReference>
<keyword evidence="1" id="KW-0378">Hydrolase</keyword>
<dbReference type="Proteomes" id="UP001214530">
    <property type="component" value="Chromosome"/>
</dbReference>
<dbReference type="GO" id="GO:0006508">
    <property type="term" value="P:proteolysis"/>
    <property type="evidence" value="ECO:0007669"/>
    <property type="project" value="InterPro"/>
</dbReference>
<sequence length="968" mass="109382">MKYILIGLLALFSFEWAYAQKPAIDTAGINCWTRVDNPAISNNGKFAVYNIVNQPYKSNTLVVKAVAGGAEQRFIGGESAIFTQDSRKLICKKGDSLLILTLGKFAVETITKVSSFELLLNRKVEQLLYLQTDAEHTLSLRDSQSGKTQKYTGIELYTLSKDRKVLLLKTTDRALKVLELASSKIATYRDVDTYQLSENGQVMLLQRKDALNAGITITRVDRLTGQQQEIWSGESLLKTVMDWTGKQLAFESENQQKQKNIWQYQHGMKKAEILLLSNQLEPDEALVLGYQPKFSEDGRLLFCSIIQKQSSKAADGDCVQVDVWSYTDVLLQSQQLSSLKKKEDEQRTEAMLDIRTKKLNRLINAGEQCFKLPGHFWSVTRSNGGNFGTEYNWNKDAIPEYFVIDTRTGLRKPVPTMPSFYSSPDGHYVLLWGISDGMSFHSYELASGKVVNLTGKLPVPLGDASEDRPANENSRGFQFGLWLTNHTALIYDRYDIWKIDVSGAEAPVSLTHDYGRKNNITFRLASDKKDQKIDLKKPLLLSAFNNATKDNGFYQLNLSKSKDPELLSMGPYVFMAGYAEGSKNNGGMPPLKARDAQVWLVERSSTAAAPNLFITRDFKRFSAISDVHPEQAYNWLSSELINFKTLDGKNEQGVLYRPENFDPEKKYPIIFYYYEKLSGSKNNFWAPGLSQATLNIPWYVSRGYLVFTPDIHYKIGEPMKSAYNRIVGAAKHLMGLPFVEAKRMGLQGHSWGGFETNYVVTHSHLFAAACSGAGEVNFVSGYGGLRAVRTGDKPYAGEGSNQFFYENHQTRMGSSLWERPDQYIENSPVFNADKVTTPLLIMHNKNDGAVNFAQGMEWFTALRRMGKKAWLLQYDGEDHFLSSSEKNILDFTHRMDQFFDHYLKGAPAPIWMTRGISASRKGLDTGYEYDTEIKTPGPGLNTPEDQKKIDEYSKIPFVDKLKRLTEKQ</sequence>
<dbReference type="Gene3D" id="3.40.50.1820">
    <property type="entry name" value="alpha/beta hydrolase"/>
    <property type="match status" value="1"/>
</dbReference>
<gene>
    <name evidence="4" type="ORF">P0Y49_04570</name>
</gene>
<evidence type="ECO:0000259" key="3">
    <source>
        <dbReference type="Pfam" id="PF00326"/>
    </source>
</evidence>
<feature type="chain" id="PRO_5042519217" evidence="2">
    <location>
        <begin position="20"/>
        <end position="968"/>
    </location>
</feature>
<organism evidence="4 5">
    <name type="scientific">Candidatus Pedobacter colombiensis</name>
    <dbReference type="NCBI Taxonomy" id="3121371"/>
    <lineage>
        <taxon>Bacteria</taxon>
        <taxon>Pseudomonadati</taxon>
        <taxon>Bacteroidota</taxon>
        <taxon>Sphingobacteriia</taxon>
        <taxon>Sphingobacteriales</taxon>
        <taxon>Sphingobacteriaceae</taxon>
        <taxon>Pedobacter</taxon>
    </lineage>
</organism>
<evidence type="ECO:0000313" key="4">
    <source>
        <dbReference type="EMBL" id="WEK20411.1"/>
    </source>
</evidence>
<reference evidence="4" key="1">
    <citation type="submission" date="2023-03" db="EMBL/GenBank/DDBJ databases">
        <title>Andean soil-derived lignocellulolytic bacterial consortium as a source of novel taxa and putative plastic-active enzymes.</title>
        <authorList>
            <person name="Diaz-Garcia L."/>
            <person name="Chuvochina M."/>
            <person name="Feuerriegel G."/>
            <person name="Bunk B."/>
            <person name="Sproer C."/>
            <person name="Streit W.R."/>
            <person name="Rodriguez L.M."/>
            <person name="Overmann J."/>
            <person name="Jimenez D.J."/>
        </authorList>
    </citation>
    <scope>NUCLEOTIDE SEQUENCE</scope>
    <source>
        <strain evidence="4">MAG 3858</strain>
    </source>
</reference>
<dbReference type="PANTHER" id="PTHR42776">
    <property type="entry name" value="SERINE PEPTIDASE S9 FAMILY MEMBER"/>
    <property type="match status" value="1"/>
</dbReference>
<dbReference type="GO" id="GO:0004252">
    <property type="term" value="F:serine-type endopeptidase activity"/>
    <property type="evidence" value="ECO:0007669"/>
    <property type="project" value="TreeGrafter"/>
</dbReference>
<evidence type="ECO:0000313" key="5">
    <source>
        <dbReference type="Proteomes" id="UP001214530"/>
    </source>
</evidence>
<name>A0AAJ5WB51_9SPHI</name>
<feature type="domain" description="Peptidase S9 prolyl oligopeptidase catalytic" evidence="3">
    <location>
        <begin position="726"/>
        <end position="905"/>
    </location>
</feature>
<accession>A0AAJ5WB51</accession>
<protein>
    <submittedName>
        <fullName evidence="4">Prolyl oligopeptidase family serine peptidase</fullName>
    </submittedName>
</protein>
<dbReference type="EMBL" id="CP119313">
    <property type="protein sequence ID" value="WEK20411.1"/>
    <property type="molecule type" value="Genomic_DNA"/>
</dbReference>
<keyword evidence="2" id="KW-0732">Signal</keyword>
<proteinExistence type="predicted"/>
<dbReference type="SUPFAM" id="SSF53474">
    <property type="entry name" value="alpha/beta-Hydrolases"/>
    <property type="match status" value="1"/>
</dbReference>
<dbReference type="AlphaFoldDB" id="A0AAJ5WB51"/>
<dbReference type="PANTHER" id="PTHR42776:SF28">
    <property type="entry name" value="GLUTAMYL ENDOPEPTIDASE, CHLOROPLASTIC-RELATED"/>
    <property type="match status" value="1"/>
</dbReference>
<dbReference type="InterPro" id="IPR029058">
    <property type="entry name" value="AB_hydrolase_fold"/>
</dbReference>
<feature type="signal peptide" evidence="2">
    <location>
        <begin position="1"/>
        <end position="19"/>
    </location>
</feature>